<evidence type="ECO:0000256" key="3">
    <source>
        <dbReference type="ARBA" id="ARBA00017551"/>
    </source>
</evidence>
<feature type="region of interest" description="Disordered" evidence="5">
    <location>
        <begin position="120"/>
        <end position="186"/>
    </location>
</feature>
<reference evidence="6" key="1">
    <citation type="submission" date="2020-10" db="EMBL/GenBank/DDBJ databases">
        <title>Chromosome-scale genome assembly of the Allis shad, Alosa alosa.</title>
        <authorList>
            <person name="Margot Z."/>
            <person name="Christophe K."/>
            <person name="Cabau C."/>
            <person name="Louis A."/>
            <person name="Berthelot C."/>
            <person name="Parey E."/>
            <person name="Roest Crollius H."/>
            <person name="Montfort J."/>
            <person name="Robinson-Rechavi M."/>
            <person name="Bucao C."/>
            <person name="Bouchez O."/>
            <person name="Gislard M."/>
            <person name="Lluch J."/>
            <person name="Milhes M."/>
            <person name="Lampietro C."/>
            <person name="Lopez Roques C."/>
            <person name="Donnadieu C."/>
            <person name="Braasch I."/>
            <person name="Desvignes T."/>
            <person name="Postlethwait J."/>
            <person name="Bobe J."/>
            <person name="Guiguen Y."/>
        </authorList>
    </citation>
    <scope>NUCLEOTIDE SEQUENCE</scope>
    <source>
        <strain evidence="6">M-15738</strain>
        <tissue evidence="6">Blood</tissue>
    </source>
</reference>
<organism evidence="6 7">
    <name type="scientific">Alosa alosa</name>
    <name type="common">allis shad</name>
    <dbReference type="NCBI Taxonomy" id="278164"/>
    <lineage>
        <taxon>Eukaryota</taxon>
        <taxon>Metazoa</taxon>
        <taxon>Chordata</taxon>
        <taxon>Craniata</taxon>
        <taxon>Vertebrata</taxon>
        <taxon>Euteleostomi</taxon>
        <taxon>Actinopterygii</taxon>
        <taxon>Neopterygii</taxon>
        <taxon>Teleostei</taxon>
        <taxon>Clupei</taxon>
        <taxon>Clupeiformes</taxon>
        <taxon>Clupeoidei</taxon>
        <taxon>Clupeidae</taxon>
        <taxon>Alosa</taxon>
    </lineage>
</organism>
<gene>
    <name evidence="6" type="ORF">AALO_G00051980</name>
</gene>
<dbReference type="GO" id="GO:0006364">
    <property type="term" value="P:rRNA processing"/>
    <property type="evidence" value="ECO:0007669"/>
    <property type="project" value="UniProtKB-KW"/>
</dbReference>
<name>A0AAV6H432_9TELE</name>
<evidence type="ECO:0000313" key="6">
    <source>
        <dbReference type="EMBL" id="KAG5282078.1"/>
    </source>
</evidence>
<keyword evidence="7" id="KW-1185">Reference proteome</keyword>
<dbReference type="Proteomes" id="UP000823561">
    <property type="component" value="Chromosome 4"/>
</dbReference>
<evidence type="ECO:0000313" key="7">
    <source>
        <dbReference type="Proteomes" id="UP000823561"/>
    </source>
</evidence>
<sequence>MAALLTSTREVFTEGVRAVLETWPVLQIAVDNGFGGVYSQQKADWMVDAVQQYFHDNSDLQQYEVEDFISELMNNEFDTMVDDGSLPGVAQQVCQMFKQCQQGKVEEVKSQISQLKKKSTGRVKATAVKSPEEEEESDEDVPEAMECEGAAQTSSSHAPPHEANLPAPPPDEAEVDDGWTVVRKKK</sequence>
<proteinExistence type="inferred from homology"/>
<dbReference type="AlphaFoldDB" id="A0AAV6H432"/>
<evidence type="ECO:0000256" key="5">
    <source>
        <dbReference type="SAM" id="MobiDB-lite"/>
    </source>
</evidence>
<evidence type="ECO:0000256" key="2">
    <source>
        <dbReference type="ARBA" id="ARBA00006524"/>
    </source>
</evidence>
<keyword evidence="4" id="KW-0698">rRNA processing</keyword>
<dbReference type="InterPro" id="IPR019398">
    <property type="entry name" value="Pre-rRNA_process_TSR2"/>
</dbReference>
<dbReference type="PANTHER" id="PTHR21250">
    <property type="entry name" value="PRE-RRNA-PROCESSING PROTEIN TSR2 HOMOLOG"/>
    <property type="match status" value="1"/>
</dbReference>
<evidence type="ECO:0000256" key="1">
    <source>
        <dbReference type="ARBA" id="ARBA00002210"/>
    </source>
</evidence>
<evidence type="ECO:0000256" key="4">
    <source>
        <dbReference type="ARBA" id="ARBA00022552"/>
    </source>
</evidence>
<protein>
    <recommendedName>
        <fullName evidence="3">Pre-rRNA-processing protein TSR2 homolog</fullName>
    </recommendedName>
</protein>
<comment type="similarity">
    <text evidence="2">Belongs to the TSR2 family.</text>
</comment>
<comment type="caution">
    <text evidence="6">The sequence shown here is derived from an EMBL/GenBank/DDBJ whole genome shotgun (WGS) entry which is preliminary data.</text>
</comment>
<dbReference type="Pfam" id="PF10273">
    <property type="entry name" value="WGG"/>
    <property type="match status" value="1"/>
</dbReference>
<accession>A0AAV6H432</accession>
<comment type="function">
    <text evidence="1">May be involved in 20S pre-rRNA processing.</text>
</comment>
<dbReference type="EMBL" id="JADWDJ010000004">
    <property type="protein sequence ID" value="KAG5282078.1"/>
    <property type="molecule type" value="Genomic_DNA"/>
</dbReference>
<feature type="compositionally biased region" description="Acidic residues" evidence="5">
    <location>
        <begin position="132"/>
        <end position="146"/>
    </location>
</feature>